<comment type="caution">
    <text evidence="2">The sequence shown here is derived from an EMBL/GenBank/DDBJ whole genome shotgun (WGS) entry which is preliminary data.</text>
</comment>
<dbReference type="InParanoid" id="A0A395JSI1"/>
<proteinExistence type="predicted"/>
<name>A0A395JSI1_9GAMM</name>
<keyword evidence="3" id="KW-1185">Reference proteome</keyword>
<evidence type="ECO:0000313" key="2">
    <source>
        <dbReference type="EMBL" id="RBP53426.1"/>
    </source>
</evidence>
<feature type="domain" description="Uracil-DNA glycosylase-like" evidence="1">
    <location>
        <begin position="31"/>
        <end position="188"/>
    </location>
</feature>
<evidence type="ECO:0000259" key="1">
    <source>
        <dbReference type="SMART" id="SM00986"/>
    </source>
</evidence>
<dbReference type="SMART" id="SM00987">
    <property type="entry name" value="UreE_C"/>
    <property type="match status" value="1"/>
</dbReference>
<sequence>MVSSDPLARLVDQIRACTACESDWSHSARPIIQVDAKASILIAGQAPGSAVHASGIPFDDPSGERLRDWMGIDRDTFYNPRHVAIVPMAFCYPGRGKTGDLAPPKRCADKWREALLDKLGNIQLTLLIGQYAQHWHLPASKNQSLTDTVRQWRSQPNGIMPLPHPSPRNNIWLAKNPWFTADVLPTLQSRVQFALSSNRR</sequence>
<accession>A0A395JSI1</accession>
<dbReference type="InterPro" id="IPR047124">
    <property type="entry name" value="HI_0220.2"/>
</dbReference>
<reference evidence="2 3" key="1">
    <citation type="submission" date="2018-06" db="EMBL/GenBank/DDBJ databases">
        <title>Genomic Encyclopedia of Type Strains, Phase IV (KMG-IV): sequencing the most valuable type-strain genomes for metagenomic binning, comparative biology and taxonomic classification.</title>
        <authorList>
            <person name="Goeker M."/>
        </authorList>
    </citation>
    <scope>NUCLEOTIDE SEQUENCE [LARGE SCALE GENOMIC DNA]</scope>
    <source>
        <strain evidence="2 3">DSM 24032</strain>
    </source>
</reference>
<dbReference type="RefSeq" id="WP_211316849.1">
    <property type="nucleotide sequence ID" value="NZ_QNRT01000001.1"/>
</dbReference>
<dbReference type="PANTHER" id="PTHR42160:SF1">
    <property type="entry name" value="URACIL-DNA GLYCOSYLASE SUPERFAMILY PROTEIN"/>
    <property type="match status" value="1"/>
</dbReference>
<dbReference type="InterPro" id="IPR005122">
    <property type="entry name" value="Uracil-DNA_glycosylase-like"/>
</dbReference>
<dbReference type="PANTHER" id="PTHR42160">
    <property type="entry name" value="URACIL-DNA GLYCOSYLASE SUPERFAMILY PROTEIN"/>
    <property type="match status" value="1"/>
</dbReference>
<dbReference type="SUPFAM" id="SSF52141">
    <property type="entry name" value="Uracil-DNA glycosylase-like"/>
    <property type="match status" value="1"/>
</dbReference>
<evidence type="ECO:0000313" key="3">
    <source>
        <dbReference type="Proteomes" id="UP000253083"/>
    </source>
</evidence>
<dbReference type="InterPro" id="IPR036895">
    <property type="entry name" value="Uracil-DNA_glycosylase-like_sf"/>
</dbReference>
<dbReference type="SMART" id="SM00986">
    <property type="entry name" value="UDG"/>
    <property type="match status" value="1"/>
</dbReference>
<dbReference type="AlphaFoldDB" id="A0A395JSI1"/>
<organism evidence="2 3">
    <name type="scientific">Arenicella xantha</name>
    <dbReference type="NCBI Taxonomy" id="644221"/>
    <lineage>
        <taxon>Bacteria</taxon>
        <taxon>Pseudomonadati</taxon>
        <taxon>Pseudomonadota</taxon>
        <taxon>Gammaproteobacteria</taxon>
        <taxon>Arenicellales</taxon>
        <taxon>Arenicellaceae</taxon>
        <taxon>Arenicella</taxon>
    </lineage>
</organism>
<dbReference type="Proteomes" id="UP000253083">
    <property type="component" value="Unassembled WGS sequence"/>
</dbReference>
<dbReference type="CDD" id="cd10033">
    <property type="entry name" value="UDG_like"/>
    <property type="match status" value="1"/>
</dbReference>
<protein>
    <submittedName>
        <fullName evidence="2">Uracil-DNA glycosylase</fullName>
    </submittedName>
</protein>
<dbReference type="EMBL" id="QNRT01000001">
    <property type="protein sequence ID" value="RBP53426.1"/>
    <property type="molecule type" value="Genomic_DNA"/>
</dbReference>
<dbReference type="Pfam" id="PF03167">
    <property type="entry name" value="UDG"/>
    <property type="match status" value="1"/>
</dbReference>
<dbReference type="Gene3D" id="3.40.470.10">
    <property type="entry name" value="Uracil-DNA glycosylase-like domain"/>
    <property type="match status" value="1"/>
</dbReference>
<gene>
    <name evidence="2" type="ORF">DFR28_101812</name>
</gene>